<evidence type="ECO:0000313" key="16">
    <source>
        <dbReference type="EMBL" id="KHE74530.1"/>
    </source>
</evidence>
<dbReference type="GO" id="GO:0022904">
    <property type="term" value="P:respiratory electron transport chain"/>
    <property type="evidence" value="ECO:0007669"/>
    <property type="project" value="TreeGrafter"/>
</dbReference>
<dbReference type="Proteomes" id="UP000030664">
    <property type="component" value="Unassembled WGS sequence"/>
</dbReference>
<dbReference type="FunFam" id="3.10.20.30:FF:000022">
    <property type="entry name" value="Succinate dehydrogenase iron-sulfur subunit"/>
    <property type="match status" value="1"/>
</dbReference>
<dbReference type="GO" id="GO:0051539">
    <property type="term" value="F:4 iron, 4 sulfur cluster binding"/>
    <property type="evidence" value="ECO:0007669"/>
    <property type="project" value="UniProtKB-KW"/>
</dbReference>
<dbReference type="Pfam" id="PF13085">
    <property type="entry name" value="Fer2_3"/>
    <property type="match status" value="1"/>
</dbReference>
<organism evidence="16 17">
    <name type="scientific">Kocuria marina</name>
    <dbReference type="NCBI Taxonomy" id="223184"/>
    <lineage>
        <taxon>Bacteria</taxon>
        <taxon>Bacillati</taxon>
        <taxon>Actinomycetota</taxon>
        <taxon>Actinomycetes</taxon>
        <taxon>Micrococcales</taxon>
        <taxon>Micrococcaceae</taxon>
        <taxon>Kocuria</taxon>
    </lineage>
</organism>
<dbReference type="PANTHER" id="PTHR11921:SF29">
    <property type="entry name" value="SUCCINATE DEHYDROGENASE [UBIQUINONE] IRON-SULFUR SUBUNIT, MITOCHONDRIAL"/>
    <property type="match status" value="1"/>
</dbReference>
<comment type="cofactor">
    <cofactor evidence="13">
        <name>[2Fe-2S] cluster</name>
        <dbReference type="ChEBI" id="CHEBI:190135"/>
    </cofactor>
</comment>
<comment type="cofactor">
    <cofactor evidence="2">
        <name>[4Fe-4S] cluster</name>
        <dbReference type="ChEBI" id="CHEBI:49883"/>
    </cofactor>
</comment>
<evidence type="ECO:0000256" key="14">
    <source>
        <dbReference type="SAM" id="MobiDB-lite"/>
    </source>
</evidence>
<evidence type="ECO:0000256" key="8">
    <source>
        <dbReference type="ARBA" id="ARBA00022723"/>
    </source>
</evidence>
<evidence type="ECO:0000256" key="5">
    <source>
        <dbReference type="ARBA" id="ARBA00022485"/>
    </source>
</evidence>
<evidence type="ECO:0000256" key="9">
    <source>
        <dbReference type="ARBA" id="ARBA00023002"/>
    </source>
</evidence>
<keyword evidence="5" id="KW-0004">4Fe-4S</keyword>
<evidence type="ECO:0000256" key="6">
    <source>
        <dbReference type="ARBA" id="ARBA00022532"/>
    </source>
</evidence>
<dbReference type="Pfam" id="PF13183">
    <property type="entry name" value="Fer4_8"/>
    <property type="match status" value="1"/>
</dbReference>
<dbReference type="eggNOG" id="COG0479">
    <property type="taxonomic scope" value="Bacteria"/>
</dbReference>
<dbReference type="GO" id="GO:0051537">
    <property type="term" value="F:2 iron, 2 sulfur cluster binding"/>
    <property type="evidence" value="ECO:0007669"/>
    <property type="project" value="UniProtKB-KW"/>
</dbReference>
<accession>A0A0B0DCQ3</accession>
<dbReference type="Gene3D" id="1.10.1060.10">
    <property type="entry name" value="Alpha-helical ferredoxin"/>
    <property type="match status" value="1"/>
</dbReference>
<keyword evidence="8" id="KW-0479">Metal-binding</keyword>
<comment type="similarity">
    <text evidence="3">Belongs to the succinate dehydrogenase/fumarate reductase iron-sulfur protein family.</text>
</comment>
<dbReference type="InterPro" id="IPR050573">
    <property type="entry name" value="SDH/FRD_Iron-Sulfur"/>
</dbReference>
<dbReference type="NCBIfam" id="TIGR00384">
    <property type="entry name" value="dhsB"/>
    <property type="match status" value="1"/>
</dbReference>
<dbReference type="GO" id="GO:0051538">
    <property type="term" value="F:3 iron, 4 sulfur cluster binding"/>
    <property type="evidence" value="ECO:0007669"/>
    <property type="project" value="UniProtKB-KW"/>
</dbReference>
<dbReference type="PROSITE" id="PS00198">
    <property type="entry name" value="4FE4S_FER_1"/>
    <property type="match status" value="1"/>
</dbReference>
<dbReference type="Gene3D" id="3.10.20.30">
    <property type="match status" value="1"/>
</dbReference>
<protein>
    <recommendedName>
        <fullName evidence="4">succinate dehydrogenase</fullName>
        <ecNumber evidence="4">1.3.5.1</ecNumber>
    </recommendedName>
</protein>
<evidence type="ECO:0000256" key="13">
    <source>
        <dbReference type="ARBA" id="ARBA00034078"/>
    </source>
</evidence>
<keyword evidence="11" id="KW-0411">Iron-sulfur</keyword>
<feature type="domain" description="4Fe-4S ferredoxin-type" evidence="15">
    <location>
        <begin position="162"/>
        <end position="184"/>
    </location>
</feature>
<dbReference type="GO" id="GO:0008177">
    <property type="term" value="F:succinate dehydrogenase (quinone) activity"/>
    <property type="evidence" value="ECO:0007669"/>
    <property type="project" value="UniProtKB-EC"/>
</dbReference>
<evidence type="ECO:0000256" key="7">
    <source>
        <dbReference type="ARBA" id="ARBA00022714"/>
    </source>
</evidence>
<dbReference type="EC" id="1.3.5.1" evidence="4"/>
<keyword evidence="7" id="KW-0001">2Fe-2S</keyword>
<evidence type="ECO:0000256" key="10">
    <source>
        <dbReference type="ARBA" id="ARBA00023004"/>
    </source>
</evidence>
<feature type="compositionally biased region" description="Polar residues" evidence="14">
    <location>
        <begin position="1"/>
        <end position="13"/>
    </location>
</feature>
<dbReference type="NCBIfam" id="NF004616">
    <property type="entry name" value="PRK05950.1"/>
    <property type="match status" value="1"/>
</dbReference>
<dbReference type="SUPFAM" id="SSF54292">
    <property type="entry name" value="2Fe-2S ferredoxin-like"/>
    <property type="match status" value="1"/>
</dbReference>
<dbReference type="InterPro" id="IPR009051">
    <property type="entry name" value="Helical_ferredxn"/>
</dbReference>
<dbReference type="InterPro" id="IPR012675">
    <property type="entry name" value="Beta-grasp_dom_sf"/>
</dbReference>
<evidence type="ECO:0000313" key="17">
    <source>
        <dbReference type="Proteomes" id="UP000030664"/>
    </source>
</evidence>
<dbReference type="InterPro" id="IPR025192">
    <property type="entry name" value="Succ_DH/fum_Rdtase_N"/>
</dbReference>
<dbReference type="AlphaFoldDB" id="A0A0B0DCQ3"/>
<keyword evidence="6" id="KW-0816">Tricarboxylic acid cycle</keyword>
<gene>
    <name evidence="16" type="ORF">AS25_07005</name>
</gene>
<name>A0A0B0DCQ3_9MICC</name>
<evidence type="ECO:0000256" key="1">
    <source>
        <dbReference type="ARBA" id="ARBA00001927"/>
    </source>
</evidence>
<dbReference type="InterPro" id="IPR004489">
    <property type="entry name" value="Succ_DH/fum_Rdtase_Fe-S"/>
</dbReference>
<dbReference type="SUPFAM" id="SSF46548">
    <property type="entry name" value="alpha-helical ferredoxin"/>
    <property type="match status" value="1"/>
</dbReference>
<dbReference type="InterPro" id="IPR017900">
    <property type="entry name" value="4Fe4S_Fe_S_CS"/>
</dbReference>
<evidence type="ECO:0000259" key="15">
    <source>
        <dbReference type="PROSITE" id="PS51379"/>
    </source>
</evidence>
<comment type="caution">
    <text evidence="16">The sequence shown here is derived from an EMBL/GenBank/DDBJ whole genome shotgun (WGS) entry which is preliminary data.</text>
</comment>
<evidence type="ECO:0000256" key="12">
    <source>
        <dbReference type="ARBA" id="ARBA00023291"/>
    </source>
</evidence>
<dbReference type="PANTHER" id="PTHR11921">
    <property type="entry name" value="SUCCINATE DEHYDROGENASE IRON-SULFUR PROTEIN"/>
    <property type="match status" value="1"/>
</dbReference>
<feature type="region of interest" description="Disordered" evidence="14">
    <location>
        <begin position="1"/>
        <end position="23"/>
    </location>
</feature>
<dbReference type="STRING" id="223184.AS25_07005"/>
<proteinExistence type="inferred from homology"/>
<dbReference type="FunFam" id="1.10.1060.10:FF:000003">
    <property type="entry name" value="Succinate dehydrogenase iron-sulfur subunit"/>
    <property type="match status" value="1"/>
</dbReference>
<evidence type="ECO:0000256" key="11">
    <source>
        <dbReference type="ARBA" id="ARBA00023014"/>
    </source>
</evidence>
<comment type="cofactor">
    <cofactor evidence="1">
        <name>[3Fe-4S] cluster</name>
        <dbReference type="ChEBI" id="CHEBI:21137"/>
    </cofactor>
</comment>
<dbReference type="PROSITE" id="PS51379">
    <property type="entry name" value="4FE4S_FER_2"/>
    <property type="match status" value="1"/>
</dbReference>
<dbReference type="GO" id="GO:0009055">
    <property type="term" value="F:electron transfer activity"/>
    <property type="evidence" value="ECO:0007669"/>
    <property type="project" value="InterPro"/>
</dbReference>
<evidence type="ECO:0000256" key="3">
    <source>
        <dbReference type="ARBA" id="ARBA00009433"/>
    </source>
</evidence>
<evidence type="ECO:0000256" key="4">
    <source>
        <dbReference type="ARBA" id="ARBA00012792"/>
    </source>
</evidence>
<dbReference type="GO" id="GO:0046872">
    <property type="term" value="F:metal ion binding"/>
    <property type="evidence" value="ECO:0007669"/>
    <property type="project" value="UniProtKB-KW"/>
</dbReference>
<reference evidence="16 17" key="1">
    <citation type="submission" date="2014-09" db="EMBL/GenBank/DDBJ databases">
        <title>High-quality draft genome sequence of Kocuria marina SO9-6, an actinobacterium isolated from a copper mine.</title>
        <authorList>
            <person name="Castro D.B."/>
            <person name="Pereira L.B."/>
            <person name="Silva M.V."/>
            <person name="Silva B.P."/>
            <person name="Zanardi B.R."/>
            <person name="Carlos C."/>
            <person name="Belgini D.R."/>
            <person name="Limache E.G."/>
            <person name="Lacerda G.V."/>
            <person name="Nery M.B."/>
            <person name="Gomes M.B."/>
            <person name="Souza S."/>
            <person name="Silva T.M."/>
            <person name="Rodrigues V.D."/>
            <person name="Paulino L.C."/>
            <person name="Vicentini R."/>
            <person name="Ferraz L.F."/>
            <person name="Ottoboni L.M."/>
        </authorList>
    </citation>
    <scope>NUCLEOTIDE SEQUENCE [LARGE SCALE GENOMIC DNA]</scope>
    <source>
        <strain evidence="16 17">SO9-6</strain>
    </source>
</reference>
<sequence length="260" mass="29467">MSTATTENQTQDAQKPGDKGEESIPTYDVVLKVRRYDPEFSSEARWDEWNLTMYGTDRVLDALHKVKWELDGSLSFRRSCAHGVCGSDAMRINGRNRLACKTLLKDLDLSKPILVEPIKGLPCEKDLIVDMEPFFQSYREIMPFLVNEDHTPTGERFQSQEDRARFDDTTKCILCAACTSSCPVFWTDGQYFGPAAIVNAHRFIFDSRDQAGDMRLEILNDKEGVWRCRTTFNCTEACPRGIQVTKAIAEVKKAVFASAL</sequence>
<dbReference type="GO" id="GO:0006099">
    <property type="term" value="P:tricarboxylic acid cycle"/>
    <property type="evidence" value="ECO:0007669"/>
    <property type="project" value="UniProtKB-KW"/>
</dbReference>
<evidence type="ECO:0000256" key="2">
    <source>
        <dbReference type="ARBA" id="ARBA00001966"/>
    </source>
</evidence>
<dbReference type="InterPro" id="IPR017896">
    <property type="entry name" value="4Fe4S_Fe-S-bd"/>
</dbReference>
<keyword evidence="9" id="KW-0560">Oxidoreductase</keyword>
<keyword evidence="12" id="KW-0003">3Fe-4S</keyword>
<dbReference type="RefSeq" id="WP_035963744.1">
    <property type="nucleotide sequence ID" value="NZ_JROM01000021.1"/>
</dbReference>
<keyword evidence="10" id="KW-0408">Iron</keyword>
<dbReference type="EMBL" id="JROM01000021">
    <property type="protein sequence ID" value="KHE74530.1"/>
    <property type="molecule type" value="Genomic_DNA"/>
</dbReference>
<dbReference type="InterPro" id="IPR036010">
    <property type="entry name" value="2Fe-2S_ferredoxin-like_sf"/>
</dbReference>